<feature type="transmembrane region" description="Helical" evidence="5">
    <location>
        <begin position="18"/>
        <end position="38"/>
    </location>
</feature>
<keyword evidence="3 5" id="KW-1133">Transmembrane helix</keyword>
<dbReference type="SUPFAM" id="SSF81324">
    <property type="entry name" value="Voltage-gated potassium channels"/>
    <property type="match status" value="1"/>
</dbReference>
<dbReference type="InterPro" id="IPR003280">
    <property type="entry name" value="2pore_dom_K_chnl"/>
</dbReference>
<sequence>MAPTELSPRFQLALRRTVFYSIALLVWLVLGTVLFPILTTSSPREEDNVGSLFRLDAKRSDLLNVLWAETITNSEDDWSELADQKLELYEKALLQHYGIDLNRDDRNFAAGLQKAFALSSTIGPLDVDDFTTTGKLIAVIYALIGTPLFLTVIHQIGRMITSLWQGVNLLISTFVFIFISAVVYDIIEGGNDDVPFLEAIFSIFLQFSTVGEVDNEFHGIGPYIICILGLSLMSSVFGYMQQRIERWIHPFEYAFNSEWKANGYGIEAAGALKDG</sequence>
<evidence type="ECO:0008006" key="8">
    <source>
        <dbReference type="Google" id="ProtNLM"/>
    </source>
</evidence>
<reference evidence="6" key="1">
    <citation type="submission" date="2020-10" db="EMBL/GenBank/DDBJ databases">
        <authorList>
            <person name="Kikuchi T."/>
        </authorList>
    </citation>
    <scope>NUCLEOTIDE SEQUENCE</scope>
    <source>
        <strain evidence="6">NKZ352</strain>
    </source>
</reference>
<dbReference type="GO" id="GO:0030322">
    <property type="term" value="P:stabilization of membrane potential"/>
    <property type="evidence" value="ECO:0007669"/>
    <property type="project" value="TreeGrafter"/>
</dbReference>
<gene>
    <name evidence="6" type="ORF">CAUJ_LOCUS4893</name>
</gene>
<dbReference type="GO" id="GO:0015271">
    <property type="term" value="F:outward rectifier potassium channel activity"/>
    <property type="evidence" value="ECO:0007669"/>
    <property type="project" value="TreeGrafter"/>
</dbReference>
<dbReference type="GO" id="GO:0005886">
    <property type="term" value="C:plasma membrane"/>
    <property type="evidence" value="ECO:0007669"/>
    <property type="project" value="TreeGrafter"/>
</dbReference>
<dbReference type="Proteomes" id="UP000835052">
    <property type="component" value="Unassembled WGS sequence"/>
</dbReference>
<dbReference type="EMBL" id="CAJGYM010000009">
    <property type="protein sequence ID" value="CAD6188974.1"/>
    <property type="molecule type" value="Genomic_DNA"/>
</dbReference>
<dbReference type="OrthoDB" id="297496at2759"/>
<dbReference type="AlphaFoldDB" id="A0A8S1H1F5"/>
<feature type="transmembrane region" description="Helical" evidence="5">
    <location>
        <begin position="136"/>
        <end position="154"/>
    </location>
</feature>
<keyword evidence="2 5" id="KW-0812">Transmembrane</keyword>
<evidence type="ECO:0000256" key="2">
    <source>
        <dbReference type="ARBA" id="ARBA00022692"/>
    </source>
</evidence>
<keyword evidence="7" id="KW-1185">Reference proteome</keyword>
<name>A0A8S1H1F5_9PELO</name>
<proteinExistence type="predicted"/>
<dbReference type="PANTHER" id="PTHR11003">
    <property type="entry name" value="POTASSIUM CHANNEL, SUBFAMILY K"/>
    <property type="match status" value="1"/>
</dbReference>
<evidence type="ECO:0000256" key="4">
    <source>
        <dbReference type="ARBA" id="ARBA00023136"/>
    </source>
</evidence>
<evidence type="ECO:0000256" key="3">
    <source>
        <dbReference type="ARBA" id="ARBA00022989"/>
    </source>
</evidence>
<evidence type="ECO:0000313" key="7">
    <source>
        <dbReference type="Proteomes" id="UP000835052"/>
    </source>
</evidence>
<protein>
    <recommendedName>
        <fullName evidence="8">Potassium channel domain-containing protein</fullName>
    </recommendedName>
</protein>
<comment type="caution">
    <text evidence="6">The sequence shown here is derived from an EMBL/GenBank/DDBJ whole genome shotgun (WGS) entry which is preliminary data.</text>
</comment>
<dbReference type="GO" id="GO:0022841">
    <property type="term" value="F:potassium ion leak channel activity"/>
    <property type="evidence" value="ECO:0007669"/>
    <property type="project" value="TreeGrafter"/>
</dbReference>
<evidence type="ECO:0000313" key="6">
    <source>
        <dbReference type="EMBL" id="CAD6188974.1"/>
    </source>
</evidence>
<dbReference type="Gene3D" id="1.10.287.70">
    <property type="match status" value="1"/>
</dbReference>
<accession>A0A8S1H1F5</accession>
<feature type="transmembrane region" description="Helical" evidence="5">
    <location>
        <begin position="220"/>
        <end position="240"/>
    </location>
</feature>
<organism evidence="6 7">
    <name type="scientific">Caenorhabditis auriculariae</name>
    <dbReference type="NCBI Taxonomy" id="2777116"/>
    <lineage>
        <taxon>Eukaryota</taxon>
        <taxon>Metazoa</taxon>
        <taxon>Ecdysozoa</taxon>
        <taxon>Nematoda</taxon>
        <taxon>Chromadorea</taxon>
        <taxon>Rhabditida</taxon>
        <taxon>Rhabditina</taxon>
        <taxon>Rhabditomorpha</taxon>
        <taxon>Rhabditoidea</taxon>
        <taxon>Rhabditidae</taxon>
        <taxon>Peloderinae</taxon>
        <taxon>Caenorhabditis</taxon>
    </lineage>
</organism>
<evidence type="ECO:0000256" key="5">
    <source>
        <dbReference type="SAM" id="Phobius"/>
    </source>
</evidence>
<dbReference type="PANTHER" id="PTHR11003:SF150">
    <property type="entry name" value="PROTEIN CBG08159"/>
    <property type="match status" value="1"/>
</dbReference>
<comment type="subcellular location">
    <subcellularLocation>
        <location evidence="1">Membrane</location>
        <topology evidence="1">Multi-pass membrane protein</topology>
    </subcellularLocation>
</comment>
<keyword evidence="4 5" id="KW-0472">Membrane</keyword>
<feature type="transmembrane region" description="Helical" evidence="5">
    <location>
        <begin position="166"/>
        <end position="187"/>
    </location>
</feature>
<evidence type="ECO:0000256" key="1">
    <source>
        <dbReference type="ARBA" id="ARBA00004141"/>
    </source>
</evidence>